<evidence type="ECO:0008006" key="4">
    <source>
        <dbReference type="Google" id="ProtNLM"/>
    </source>
</evidence>
<comment type="caution">
    <text evidence="2">The sequence shown here is derived from an EMBL/GenBank/DDBJ whole genome shotgun (WGS) entry which is preliminary data.</text>
</comment>
<keyword evidence="3" id="KW-1185">Reference proteome</keyword>
<gene>
    <name evidence="2" type="ORF">EYS09_02940</name>
</gene>
<evidence type="ECO:0000313" key="2">
    <source>
        <dbReference type="EMBL" id="TBO61139.1"/>
    </source>
</evidence>
<dbReference type="EMBL" id="SIXH01000014">
    <property type="protein sequence ID" value="TBO61139.1"/>
    <property type="molecule type" value="Genomic_DNA"/>
</dbReference>
<proteinExistence type="predicted"/>
<reference evidence="2 3" key="1">
    <citation type="submission" date="2019-02" db="EMBL/GenBank/DDBJ databases">
        <title>Draft Genome Sequence of Streptomyces sp. AM-2504, identified by 16S rRNA comparative analysis as a Streptomyces Kasugaensis strain.</title>
        <authorList>
            <person name="Napolioni V."/>
            <person name="Giuliodori A.M."/>
            <person name="Spurio R."/>
            <person name="Fabbretti A."/>
        </authorList>
    </citation>
    <scope>NUCLEOTIDE SEQUENCE [LARGE SCALE GENOMIC DNA]</scope>
    <source>
        <strain evidence="2 3">AM-2504</strain>
    </source>
</reference>
<evidence type="ECO:0000256" key="1">
    <source>
        <dbReference type="SAM" id="SignalP"/>
    </source>
</evidence>
<name>A0A4Q9I2H2_STRKA</name>
<feature type="chain" id="PRO_5039409983" description="Polysaccharide lyase" evidence="1">
    <location>
        <begin position="30"/>
        <end position="270"/>
    </location>
</feature>
<keyword evidence="1" id="KW-0732">Signal</keyword>
<accession>A0A4Q9I2H2</accession>
<organism evidence="2 3">
    <name type="scientific">Streptomyces kasugaensis</name>
    <dbReference type="NCBI Taxonomy" id="1946"/>
    <lineage>
        <taxon>Bacteria</taxon>
        <taxon>Bacillati</taxon>
        <taxon>Actinomycetota</taxon>
        <taxon>Actinomycetes</taxon>
        <taxon>Kitasatosporales</taxon>
        <taxon>Streptomycetaceae</taxon>
        <taxon>Streptomyces</taxon>
    </lineage>
</organism>
<sequence>MSRARETRKSPRKTVVTVGLLAGLTTAVAALAWPAAAGPADAKGTYRAAQANGPGVTNSSAPSGKVLWTPDIKAGPATFPSVQCAKGNFGVASDAVKGKVWRARQAGGQERCEVVGPTLKSGSTFYLGWSSKIDIRDSNSRYVFQLKCSPSSGTANHPIELDATNGRIRLQSWTYKHVAVPLWSAPVKNGEWHSYALKIHAGRTDGTIELWFDGVKQKFANGATKYTGTTYDGTSDYLKWGSYHPSTGDATNLFTSPRMATTLAAATAGS</sequence>
<evidence type="ECO:0000313" key="3">
    <source>
        <dbReference type="Proteomes" id="UP000292452"/>
    </source>
</evidence>
<dbReference type="Pfam" id="PF14099">
    <property type="entry name" value="Polysacc_lyase"/>
    <property type="match status" value="1"/>
</dbReference>
<dbReference type="Proteomes" id="UP000292452">
    <property type="component" value="Unassembled WGS sequence"/>
</dbReference>
<protein>
    <recommendedName>
        <fullName evidence="4">Polysaccharide lyase</fullName>
    </recommendedName>
</protein>
<dbReference type="Gene3D" id="2.60.120.200">
    <property type="match status" value="1"/>
</dbReference>
<dbReference type="InterPro" id="IPR025975">
    <property type="entry name" value="Polysacc_lyase"/>
</dbReference>
<feature type="signal peptide" evidence="1">
    <location>
        <begin position="1"/>
        <end position="29"/>
    </location>
</feature>
<dbReference type="AlphaFoldDB" id="A0A4Q9I2H2"/>